<evidence type="ECO:0000256" key="2">
    <source>
        <dbReference type="ARBA" id="ARBA00022679"/>
    </source>
</evidence>
<proteinExistence type="inferred from homology"/>
<dbReference type="InterPro" id="IPR020617">
    <property type="entry name" value="Thiolase_C"/>
</dbReference>
<dbReference type="InterPro" id="IPR020616">
    <property type="entry name" value="Thiolase_N"/>
</dbReference>
<feature type="active site" description="Proton acceptor" evidence="5">
    <location>
        <position position="352"/>
    </location>
</feature>
<dbReference type="AlphaFoldDB" id="A0A9D1QQ03"/>
<dbReference type="SUPFAM" id="SSF53901">
    <property type="entry name" value="Thiolase-like"/>
    <property type="match status" value="2"/>
</dbReference>
<dbReference type="CDD" id="cd00751">
    <property type="entry name" value="thiolase"/>
    <property type="match status" value="1"/>
</dbReference>
<dbReference type="NCBIfam" id="TIGR01930">
    <property type="entry name" value="AcCoA-C-Actrans"/>
    <property type="match status" value="1"/>
</dbReference>
<evidence type="ECO:0000256" key="1">
    <source>
        <dbReference type="ARBA" id="ARBA00010982"/>
    </source>
</evidence>
<feature type="active site" description="Proton acceptor" evidence="5">
    <location>
        <position position="382"/>
    </location>
</feature>
<evidence type="ECO:0000256" key="3">
    <source>
        <dbReference type="ARBA" id="ARBA00023315"/>
    </source>
</evidence>
<dbReference type="InterPro" id="IPR002155">
    <property type="entry name" value="Thiolase"/>
</dbReference>
<dbReference type="GO" id="GO:0003988">
    <property type="term" value="F:acetyl-CoA C-acyltransferase activity"/>
    <property type="evidence" value="ECO:0007669"/>
    <property type="project" value="UniProtKB-ARBA"/>
</dbReference>
<dbReference type="FunFam" id="3.40.47.10:FF:000010">
    <property type="entry name" value="Acetyl-CoA acetyltransferase (Thiolase)"/>
    <property type="match status" value="1"/>
</dbReference>
<dbReference type="InterPro" id="IPR016039">
    <property type="entry name" value="Thiolase-like"/>
</dbReference>
<dbReference type="InterPro" id="IPR020610">
    <property type="entry name" value="Thiolase_AS"/>
</dbReference>
<dbReference type="PANTHER" id="PTHR18919:SF151">
    <property type="entry name" value="BLR2427 PROTEIN"/>
    <property type="match status" value="1"/>
</dbReference>
<dbReference type="PROSITE" id="PS00098">
    <property type="entry name" value="THIOLASE_1"/>
    <property type="match status" value="1"/>
</dbReference>
<sequence>MNQSSPVYIVGAARTPIGKLNGALSPLSAVQLGTVAAQAAIQRAHIDADQIDQAYFGNAIQSGNGQNPARQVALNAGLPQVTPAVTINDVCASGLHSINLAAKLIRAGEMNVALAGGTESMSNAPYLMTRARRGYRLGNAELVDAMQNDGLMDAFNHYHMGITAENVAQRYQLTRQELDGFAQHSQEKAVAAQQAGQFKEEIAPVTIQLRHGKTAVVSEDEGPRPDSSLEKLAKLKPAFAAEGIVTAGNSSGINDGAAAVILASEGAVHRLGLTPLARWEEGTIVGLDPAVMGLGPIPAIRQLMAKTELTTNQIDLFEINEAFAAQSIAVIRELGLDPQKVNPQGGAIALGHPLAASGARIVVTLSYEMDRQQSRRGVASLCVGGGMGVAALLTNPSVD</sequence>
<evidence type="ECO:0000259" key="7">
    <source>
        <dbReference type="Pfam" id="PF00108"/>
    </source>
</evidence>
<protein>
    <recommendedName>
        <fullName evidence="4">Acetoacetyl-CoA thiolase</fullName>
    </recommendedName>
</protein>
<dbReference type="EMBL" id="DXGK01000120">
    <property type="protein sequence ID" value="HIW70831.1"/>
    <property type="molecule type" value="Genomic_DNA"/>
</dbReference>
<evidence type="ECO:0000313" key="10">
    <source>
        <dbReference type="Proteomes" id="UP000886878"/>
    </source>
</evidence>
<dbReference type="PROSITE" id="PS00737">
    <property type="entry name" value="THIOLASE_2"/>
    <property type="match status" value="1"/>
</dbReference>
<evidence type="ECO:0000259" key="8">
    <source>
        <dbReference type="Pfam" id="PF02803"/>
    </source>
</evidence>
<evidence type="ECO:0000256" key="5">
    <source>
        <dbReference type="PIRSR" id="PIRSR000429-1"/>
    </source>
</evidence>
<name>A0A9D1QQ03_9LACO</name>
<organism evidence="9 10">
    <name type="scientific">Candidatus Limosilactobacillus merdipullorum</name>
    <dbReference type="NCBI Taxonomy" id="2838653"/>
    <lineage>
        <taxon>Bacteria</taxon>
        <taxon>Bacillati</taxon>
        <taxon>Bacillota</taxon>
        <taxon>Bacilli</taxon>
        <taxon>Lactobacillales</taxon>
        <taxon>Lactobacillaceae</taxon>
        <taxon>Limosilactobacillus</taxon>
    </lineage>
</organism>
<feature type="domain" description="Thiolase N-terminal" evidence="7">
    <location>
        <begin position="7"/>
        <end position="265"/>
    </location>
</feature>
<dbReference type="Pfam" id="PF00108">
    <property type="entry name" value="Thiolase_N"/>
    <property type="match status" value="1"/>
</dbReference>
<dbReference type="InterPro" id="IPR020613">
    <property type="entry name" value="Thiolase_CS"/>
</dbReference>
<comment type="caution">
    <text evidence="9">The sequence shown here is derived from an EMBL/GenBank/DDBJ whole genome shotgun (WGS) entry which is preliminary data.</text>
</comment>
<reference evidence="9" key="1">
    <citation type="journal article" date="2021" name="PeerJ">
        <title>Extensive microbial diversity within the chicken gut microbiome revealed by metagenomics and culture.</title>
        <authorList>
            <person name="Gilroy R."/>
            <person name="Ravi A."/>
            <person name="Getino M."/>
            <person name="Pursley I."/>
            <person name="Horton D.L."/>
            <person name="Alikhan N.F."/>
            <person name="Baker D."/>
            <person name="Gharbi K."/>
            <person name="Hall N."/>
            <person name="Watson M."/>
            <person name="Adriaenssens E.M."/>
            <person name="Foster-Nyarko E."/>
            <person name="Jarju S."/>
            <person name="Secka A."/>
            <person name="Antonio M."/>
            <person name="Oren A."/>
            <person name="Chaudhuri R.R."/>
            <person name="La Ragione R."/>
            <person name="Hildebrand F."/>
            <person name="Pallen M.J."/>
        </authorList>
    </citation>
    <scope>NUCLEOTIDE SEQUENCE</scope>
    <source>
        <strain evidence="9">ChiHejej3B27-2180</strain>
    </source>
</reference>
<feature type="domain" description="Thiolase C-terminal" evidence="8">
    <location>
        <begin position="274"/>
        <end position="393"/>
    </location>
</feature>
<dbReference type="Pfam" id="PF02803">
    <property type="entry name" value="Thiolase_C"/>
    <property type="match status" value="1"/>
</dbReference>
<reference evidence="9" key="2">
    <citation type="submission" date="2021-04" db="EMBL/GenBank/DDBJ databases">
        <authorList>
            <person name="Gilroy R."/>
        </authorList>
    </citation>
    <scope>NUCLEOTIDE SEQUENCE</scope>
    <source>
        <strain evidence="9">ChiHejej3B27-2180</strain>
    </source>
</reference>
<evidence type="ECO:0000256" key="4">
    <source>
        <dbReference type="ARBA" id="ARBA00030755"/>
    </source>
</evidence>
<dbReference type="PIRSF" id="PIRSF000429">
    <property type="entry name" value="Ac-CoA_Ac_transf"/>
    <property type="match status" value="1"/>
</dbReference>
<dbReference type="Gene3D" id="3.40.47.10">
    <property type="match status" value="2"/>
</dbReference>
<feature type="active site" description="Acyl-thioester intermediate" evidence="5">
    <location>
        <position position="91"/>
    </location>
</feature>
<accession>A0A9D1QQ03</accession>
<keyword evidence="2 6" id="KW-0808">Transferase</keyword>
<gene>
    <name evidence="9" type="ORF">H9876_05650</name>
</gene>
<evidence type="ECO:0000256" key="6">
    <source>
        <dbReference type="RuleBase" id="RU003557"/>
    </source>
</evidence>
<dbReference type="Proteomes" id="UP000886878">
    <property type="component" value="Unassembled WGS sequence"/>
</dbReference>
<evidence type="ECO:0000313" key="9">
    <source>
        <dbReference type="EMBL" id="HIW70831.1"/>
    </source>
</evidence>
<dbReference type="PANTHER" id="PTHR18919">
    <property type="entry name" value="ACETYL-COA C-ACYLTRANSFERASE"/>
    <property type="match status" value="1"/>
</dbReference>
<dbReference type="PROSITE" id="PS00099">
    <property type="entry name" value="THIOLASE_3"/>
    <property type="match status" value="1"/>
</dbReference>
<dbReference type="InterPro" id="IPR020615">
    <property type="entry name" value="Thiolase_acyl_enz_int_AS"/>
</dbReference>
<keyword evidence="3 6" id="KW-0012">Acyltransferase</keyword>
<comment type="similarity">
    <text evidence="1 6">Belongs to the thiolase-like superfamily. Thiolase family.</text>
</comment>